<dbReference type="EMBL" id="JAULSW010000007">
    <property type="protein sequence ID" value="KAK3375339.1"/>
    <property type="molecule type" value="Genomic_DNA"/>
</dbReference>
<reference evidence="2" key="1">
    <citation type="journal article" date="2023" name="Mol. Phylogenet. Evol.">
        <title>Genome-scale phylogeny and comparative genomics of the fungal order Sordariales.</title>
        <authorList>
            <person name="Hensen N."/>
            <person name="Bonometti L."/>
            <person name="Westerberg I."/>
            <person name="Brannstrom I.O."/>
            <person name="Guillou S."/>
            <person name="Cros-Aarteil S."/>
            <person name="Calhoun S."/>
            <person name="Haridas S."/>
            <person name="Kuo A."/>
            <person name="Mondo S."/>
            <person name="Pangilinan J."/>
            <person name="Riley R."/>
            <person name="LaButti K."/>
            <person name="Andreopoulos B."/>
            <person name="Lipzen A."/>
            <person name="Chen C."/>
            <person name="Yan M."/>
            <person name="Daum C."/>
            <person name="Ng V."/>
            <person name="Clum A."/>
            <person name="Steindorff A."/>
            <person name="Ohm R.A."/>
            <person name="Martin F."/>
            <person name="Silar P."/>
            <person name="Natvig D.O."/>
            <person name="Lalanne C."/>
            <person name="Gautier V."/>
            <person name="Ament-Velasquez S.L."/>
            <person name="Kruys A."/>
            <person name="Hutchinson M.I."/>
            <person name="Powell A.J."/>
            <person name="Barry K."/>
            <person name="Miller A.N."/>
            <person name="Grigoriev I.V."/>
            <person name="Debuchy R."/>
            <person name="Gladieux P."/>
            <person name="Hiltunen Thoren M."/>
            <person name="Johannesson H."/>
        </authorList>
    </citation>
    <scope>NUCLEOTIDE SEQUENCE</scope>
    <source>
        <strain evidence="2">CBS 232.78</strain>
    </source>
</reference>
<dbReference type="Proteomes" id="UP001285441">
    <property type="component" value="Unassembled WGS sequence"/>
</dbReference>
<gene>
    <name evidence="2" type="ORF">B0H63DRAFT_400444</name>
</gene>
<dbReference type="AlphaFoldDB" id="A0AAE0KER7"/>
<organism evidence="2 3">
    <name type="scientific">Podospora didyma</name>
    <dbReference type="NCBI Taxonomy" id="330526"/>
    <lineage>
        <taxon>Eukaryota</taxon>
        <taxon>Fungi</taxon>
        <taxon>Dikarya</taxon>
        <taxon>Ascomycota</taxon>
        <taxon>Pezizomycotina</taxon>
        <taxon>Sordariomycetes</taxon>
        <taxon>Sordariomycetidae</taxon>
        <taxon>Sordariales</taxon>
        <taxon>Podosporaceae</taxon>
        <taxon>Podospora</taxon>
    </lineage>
</organism>
<evidence type="ECO:0000313" key="2">
    <source>
        <dbReference type="EMBL" id="KAK3375339.1"/>
    </source>
</evidence>
<feature type="region of interest" description="Disordered" evidence="1">
    <location>
        <begin position="169"/>
        <end position="211"/>
    </location>
</feature>
<protein>
    <recommendedName>
        <fullName evidence="4">DRBM domain-containing protein</fullName>
    </recommendedName>
</protein>
<feature type="compositionally biased region" description="Low complexity" evidence="1">
    <location>
        <begin position="201"/>
        <end position="210"/>
    </location>
</feature>
<sequence>MDNFGPHTTPDSTIEDGEVVDYRDLKAWIEEQETSSHPAPLTEVQRRAISDLKASLRQKASWPAPDMSDDNTDWISLLFRYLAAHQAEGATATFEDEAASQNRWACVCFFQATSDSVLLPFPRPCDEPVGFSRKKDAKQYAAKCCVQWLMSAELMPSDRVNVVFPKMVSRTAPPKPRPATKVENNNGAAPPLPAIKATSPSASASNNASMDMDDEDIAHSTRVAEMCQRLGFVVPVYRMTPAAEVTYELVVGDLELDPNMFFDCCADFGVDSASIPESVCRQKCIYGRFFAKETVAEELLVYLLQVEAKRSAIAEALLNDAAEDLD</sequence>
<proteinExistence type="predicted"/>
<evidence type="ECO:0008006" key="4">
    <source>
        <dbReference type="Google" id="ProtNLM"/>
    </source>
</evidence>
<keyword evidence="3" id="KW-1185">Reference proteome</keyword>
<name>A0AAE0KER7_9PEZI</name>
<evidence type="ECO:0000313" key="3">
    <source>
        <dbReference type="Proteomes" id="UP001285441"/>
    </source>
</evidence>
<accession>A0AAE0KER7</accession>
<reference evidence="2" key="2">
    <citation type="submission" date="2023-06" db="EMBL/GenBank/DDBJ databases">
        <authorList>
            <consortium name="Lawrence Berkeley National Laboratory"/>
            <person name="Haridas S."/>
            <person name="Hensen N."/>
            <person name="Bonometti L."/>
            <person name="Westerberg I."/>
            <person name="Brannstrom I.O."/>
            <person name="Guillou S."/>
            <person name="Cros-Aarteil S."/>
            <person name="Calhoun S."/>
            <person name="Kuo A."/>
            <person name="Mondo S."/>
            <person name="Pangilinan J."/>
            <person name="Riley R."/>
            <person name="LaButti K."/>
            <person name="Andreopoulos B."/>
            <person name="Lipzen A."/>
            <person name="Chen C."/>
            <person name="Yanf M."/>
            <person name="Daum C."/>
            <person name="Ng V."/>
            <person name="Clum A."/>
            <person name="Steindorff A."/>
            <person name="Ohm R."/>
            <person name="Martin F."/>
            <person name="Silar P."/>
            <person name="Natvig D."/>
            <person name="Lalanne C."/>
            <person name="Gautier V."/>
            <person name="Ament-velasquez S.L."/>
            <person name="Kruys A."/>
            <person name="Hutchinson M.I."/>
            <person name="Powell A.J."/>
            <person name="Barry K."/>
            <person name="Miller A.N."/>
            <person name="Grigoriev I.V."/>
            <person name="Debuchy R."/>
            <person name="Gladieux P."/>
            <person name="Thoren M.H."/>
            <person name="Johannesson H."/>
        </authorList>
    </citation>
    <scope>NUCLEOTIDE SEQUENCE</scope>
    <source>
        <strain evidence="2">CBS 232.78</strain>
    </source>
</reference>
<evidence type="ECO:0000256" key="1">
    <source>
        <dbReference type="SAM" id="MobiDB-lite"/>
    </source>
</evidence>
<comment type="caution">
    <text evidence="2">The sequence shown here is derived from an EMBL/GenBank/DDBJ whole genome shotgun (WGS) entry which is preliminary data.</text>
</comment>